<feature type="transmembrane region" description="Helical" evidence="7">
    <location>
        <begin position="732"/>
        <end position="757"/>
    </location>
</feature>
<dbReference type="PANTHER" id="PTHR30572:SF4">
    <property type="entry name" value="ABC TRANSPORTER PERMEASE YTRF"/>
    <property type="match status" value="1"/>
</dbReference>
<dbReference type="Pfam" id="PF02687">
    <property type="entry name" value="FtsX"/>
    <property type="match status" value="2"/>
</dbReference>
<dbReference type="InterPro" id="IPR003838">
    <property type="entry name" value="ABC3_permease_C"/>
</dbReference>
<dbReference type="RefSeq" id="WP_069110649.1">
    <property type="nucleotide sequence ID" value="NZ_FNUC01000004.1"/>
</dbReference>
<dbReference type="GO" id="GO:0005886">
    <property type="term" value="C:plasma membrane"/>
    <property type="evidence" value="ECO:0007669"/>
    <property type="project" value="UniProtKB-SubCell"/>
</dbReference>
<feature type="domain" description="ABC3 transporter permease C-terminal" evidence="8">
    <location>
        <begin position="305"/>
        <end position="416"/>
    </location>
</feature>
<proteinExistence type="inferred from homology"/>
<keyword evidence="3 7" id="KW-0812">Transmembrane</keyword>
<dbReference type="Proteomes" id="UP000181980">
    <property type="component" value="Unassembled WGS sequence"/>
</dbReference>
<protein>
    <submittedName>
        <fullName evidence="9">FtsX-like permease family protein</fullName>
    </submittedName>
</protein>
<evidence type="ECO:0000256" key="6">
    <source>
        <dbReference type="ARBA" id="ARBA00038076"/>
    </source>
</evidence>
<evidence type="ECO:0000259" key="8">
    <source>
        <dbReference type="Pfam" id="PF02687"/>
    </source>
</evidence>
<comment type="similarity">
    <text evidence="6">Belongs to the ABC-4 integral membrane protein family.</text>
</comment>
<evidence type="ECO:0000256" key="5">
    <source>
        <dbReference type="ARBA" id="ARBA00023136"/>
    </source>
</evidence>
<reference evidence="10" key="1">
    <citation type="submission" date="2016-10" db="EMBL/GenBank/DDBJ databases">
        <authorList>
            <person name="Varghese N."/>
            <person name="Submissions S."/>
        </authorList>
    </citation>
    <scope>NUCLEOTIDE SEQUENCE [LARGE SCALE GENOMIC DNA]</scope>
    <source>
        <strain evidence="10">DSM 45237</strain>
    </source>
</reference>
<keyword evidence="10" id="KW-1185">Reference proteome</keyword>
<dbReference type="OrthoDB" id="5168921at2"/>
<dbReference type="InterPro" id="IPR050250">
    <property type="entry name" value="Macrolide_Exporter_MacB"/>
</dbReference>
<evidence type="ECO:0000256" key="2">
    <source>
        <dbReference type="ARBA" id="ARBA00022475"/>
    </source>
</evidence>
<evidence type="ECO:0000256" key="3">
    <source>
        <dbReference type="ARBA" id="ARBA00022692"/>
    </source>
</evidence>
<evidence type="ECO:0000313" key="10">
    <source>
        <dbReference type="Proteomes" id="UP000181980"/>
    </source>
</evidence>
<feature type="transmembrane region" description="Helical" evidence="7">
    <location>
        <begin position="777"/>
        <end position="799"/>
    </location>
</feature>
<feature type="transmembrane region" description="Helical" evidence="7">
    <location>
        <begin position="302"/>
        <end position="327"/>
    </location>
</feature>
<feature type="transmembrane region" description="Helical" evidence="7">
    <location>
        <begin position="348"/>
        <end position="376"/>
    </location>
</feature>
<dbReference type="EMBL" id="FNUC01000004">
    <property type="protein sequence ID" value="SEF08716.1"/>
    <property type="molecule type" value="Genomic_DNA"/>
</dbReference>
<comment type="subcellular location">
    <subcellularLocation>
        <location evidence="1">Cell membrane</location>
        <topology evidence="1">Multi-pass membrane protein</topology>
    </subcellularLocation>
</comment>
<evidence type="ECO:0000256" key="7">
    <source>
        <dbReference type="SAM" id="Phobius"/>
    </source>
</evidence>
<feature type="transmembrane region" description="Helical" evidence="7">
    <location>
        <begin position="689"/>
        <end position="711"/>
    </location>
</feature>
<keyword evidence="4 7" id="KW-1133">Transmembrane helix</keyword>
<organism evidence="9 10">
    <name type="scientific">Jiangella alba</name>
    <dbReference type="NCBI Taxonomy" id="561176"/>
    <lineage>
        <taxon>Bacteria</taxon>
        <taxon>Bacillati</taxon>
        <taxon>Actinomycetota</taxon>
        <taxon>Actinomycetes</taxon>
        <taxon>Jiangellales</taxon>
        <taxon>Jiangellaceae</taxon>
        <taxon>Jiangella</taxon>
    </lineage>
</organism>
<evidence type="ECO:0000256" key="4">
    <source>
        <dbReference type="ARBA" id="ARBA00022989"/>
    </source>
</evidence>
<evidence type="ECO:0000313" key="9">
    <source>
        <dbReference type="EMBL" id="SEF08716.1"/>
    </source>
</evidence>
<feature type="domain" description="ABC3 transporter permease C-terminal" evidence="8">
    <location>
        <begin position="691"/>
        <end position="806"/>
    </location>
</feature>
<feature type="transmembrane region" description="Helical" evidence="7">
    <location>
        <begin position="467"/>
        <end position="485"/>
    </location>
</feature>
<dbReference type="PANTHER" id="PTHR30572">
    <property type="entry name" value="MEMBRANE COMPONENT OF TRANSPORTER-RELATED"/>
    <property type="match status" value="1"/>
</dbReference>
<keyword evidence="2" id="KW-1003">Cell membrane</keyword>
<dbReference type="AlphaFoldDB" id="A0A1H5P4D9"/>
<gene>
    <name evidence="9" type="ORF">SAMN04488561_3688</name>
</gene>
<accession>A0A1H5P4D9</accession>
<name>A0A1H5P4D9_9ACTN</name>
<keyword evidence="5 7" id="KW-0472">Membrane</keyword>
<sequence length="816" mass="82344">MAAAWLRLELRRRWRSLLVLALLVALAAGTVMTAVAGARRGASGMDRLQAATQPATVLVVPNIPGFDWAPVRALPGVEALGRLAFTGYEIDGRPGGESFMVPPADAQTMHALERPVVLAGRLADAGRADEVVVTPAFLRTYGRSVGDTVRLGLYTPEQVDTGQVPGAARTNLVSGVWLLTYQQQAAAVAAGLQPDPGAPADGPVVEATIVGVVRSPMFGDQLDAPGFLVPSAGLVAAHPESFFGAEGVASTGALVRLSGGAAAIPAFRAALAEATGRPDLTVHDLTAPAAAIGETLRFEATALYVLAGVAAVAGVFLIGGSAGRQVASMLGSLRVLSAVGMTPRQVAGAAATGPAVAAAAGTVLGAAVAVVVSRWFPVGSASFHEPAPGVSVDPAVLVPGVLLPPLLVAVTAAVLARAGLADRPARRRTSAVTRLVAGARLPVPVVLGTRFALERGAAGARSPVRPALAGAVVGVTGVLAALTFSDAARDAAQTPFRFGVVHQAEAWVGFDRGRLASAEDVFPALADVPGVRGVDDVRGQLGDAGDAQVMVVSFHPVGEPLNYLVTAGRMPSGRGEALVSLAASGDLGVGVGDVLPMAGSGGAAELAVVGVAVLDPGFGTAVVVAPSTYDALFDGAFLFQYAAIGLDPAADPAAVLPALAAAVPDQTYGIRPFEFSSPPELRLMRSVPVVLGGCVALLAAGAVGHGLVTAVRQRRRELAVLRAVGMTPAQSTVAVTAQSLVLALAGLAFGVPLGLALGRTVWRSVATTMRAHYVAPGGWQLVAVVALLTVLAAVLLAAWPARRAASLRVGSVLRAE</sequence>
<dbReference type="GO" id="GO:0022857">
    <property type="term" value="F:transmembrane transporter activity"/>
    <property type="evidence" value="ECO:0007669"/>
    <property type="project" value="TreeGrafter"/>
</dbReference>
<dbReference type="STRING" id="561176.SAMN04488561_3688"/>
<evidence type="ECO:0000256" key="1">
    <source>
        <dbReference type="ARBA" id="ARBA00004651"/>
    </source>
</evidence>
<feature type="transmembrane region" description="Helical" evidence="7">
    <location>
        <begin position="396"/>
        <end position="420"/>
    </location>
</feature>